<dbReference type="SMART" id="SM00387">
    <property type="entry name" value="HATPase_c"/>
    <property type="match status" value="1"/>
</dbReference>
<evidence type="ECO:0000256" key="4">
    <source>
        <dbReference type="ARBA" id="ARBA00022553"/>
    </source>
</evidence>
<dbReference type="GO" id="GO:0005886">
    <property type="term" value="C:plasma membrane"/>
    <property type="evidence" value="ECO:0007669"/>
    <property type="project" value="UniProtKB-SubCell"/>
</dbReference>
<evidence type="ECO:0000256" key="6">
    <source>
        <dbReference type="ARBA" id="ARBA00022692"/>
    </source>
</evidence>
<dbReference type="eggNOG" id="COG5002">
    <property type="taxonomic scope" value="Bacteria"/>
</dbReference>
<dbReference type="InterPro" id="IPR003660">
    <property type="entry name" value="HAMP_dom"/>
</dbReference>
<evidence type="ECO:0000256" key="9">
    <source>
        <dbReference type="ARBA" id="ARBA00023012"/>
    </source>
</evidence>
<dbReference type="Pfam" id="PF00512">
    <property type="entry name" value="HisKA"/>
    <property type="match status" value="1"/>
</dbReference>
<proteinExistence type="predicted"/>
<dbReference type="Gene3D" id="3.30.565.10">
    <property type="entry name" value="Histidine kinase-like ATPase, C-terminal domain"/>
    <property type="match status" value="1"/>
</dbReference>
<evidence type="ECO:0000256" key="3">
    <source>
        <dbReference type="ARBA" id="ARBA00012438"/>
    </source>
</evidence>
<keyword evidence="10" id="KW-0472">Membrane</keyword>
<evidence type="ECO:0000313" key="13">
    <source>
        <dbReference type="EMBL" id="BAL87828.1"/>
    </source>
</evidence>
<dbReference type="CDD" id="cd00082">
    <property type="entry name" value="HisKA"/>
    <property type="match status" value="1"/>
</dbReference>
<evidence type="ECO:0000256" key="1">
    <source>
        <dbReference type="ARBA" id="ARBA00000085"/>
    </source>
</evidence>
<dbReference type="Proteomes" id="UP000007882">
    <property type="component" value="Chromosome"/>
</dbReference>
<organism evidence="13 14">
    <name type="scientific">Actinoplanes missouriensis (strain ATCC 14538 / DSM 43046 / CBS 188.64 / JCM 3121 / NBRC 102363 / NCIMB 12654 / NRRL B-3342 / UNCC 431)</name>
    <dbReference type="NCBI Taxonomy" id="512565"/>
    <lineage>
        <taxon>Bacteria</taxon>
        <taxon>Bacillati</taxon>
        <taxon>Actinomycetota</taxon>
        <taxon>Actinomycetes</taxon>
        <taxon>Micromonosporales</taxon>
        <taxon>Micromonosporaceae</taxon>
        <taxon>Actinoplanes</taxon>
    </lineage>
</organism>
<feature type="transmembrane region" description="Helical" evidence="10">
    <location>
        <begin position="298"/>
        <end position="318"/>
    </location>
</feature>
<dbReference type="Gene3D" id="1.10.287.130">
    <property type="match status" value="1"/>
</dbReference>
<comment type="subcellular location">
    <subcellularLocation>
        <location evidence="2">Cell membrane</location>
    </subcellularLocation>
</comment>
<dbReference type="PATRIC" id="fig|512565.3.peg.2608"/>
<dbReference type="InterPro" id="IPR003594">
    <property type="entry name" value="HATPase_dom"/>
</dbReference>
<keyword evidence="5" id="KW-0808">Transferase</keyword>
<gene>
    <name evidence="13" type="ordered locus">AMIS_26080</name>
</gene>
<keyword evidence="8 10" id="KW-1133">Transmembrane helix</keyword>
<evidence type="ECO:0000256" key="2">
    <source>
        <dbReference type="ARBA" id="ARBA00004236"/>
    </source>
</evidence>
<comment type="catalytic activity">
    <reaction evidence="1">
        <text>ATP + protein L-histidine = ADP + protein N-phospho-L-histidine.</text>
        <dbReference type="EC" id="2.7.13.3"/>
    </reaction>
</comment>
<keyword evidence="7 13" id="KW-0418">Kinase</keyword>
<dbReference type="Gene3D" id="6.10.340.10">
    <property type="match status" value="1"/>
</dbReference>
<dbReference type="InterPro" id="IPR004358">
    <property type="entry name" value="Sig_transdc_His_kin-like_C"/>
</dbReference>
<dbReference type="InterPro" id="IPR036097">
    <property type="entry name" value="HisK_dim/P_sf"/>
</dbReference>
<dbReference type="PROSITE" id="PS50885">
    <property type="entry name" value="HAMP"/>
    <property type="match status" value="1"/>
</dbReference>
<protein>
    <recommendedName>
        <fullName evidence="3">histidine kinase</fullName>
        <ecNumber evidence="3">2.7.13.3</ecNumber>
    </recommendedName>
</protein>
<keyword evidence="6 10" id="KW-0812">Transmembrane</keyword>
<dbReference type="PANTHER" id="PTHR43711:SF1">
    <property type="entry name" value="HISTIDINE KINASE 1"/>
    <property type="match status" value="1"/>
</dbReference>
<reference evidence="13 14" key="1">
    <citation type="submission" date="2012-02" db="EMBL/GenBank/DDBJ databases">
        <title>Complete genome sequence of Actinoplanes missouriensis 431 (= NBRC 102363).</title>
        <authorList>
            <person name="Ohnishi Y."/>
            <person name="Ishikawa J."/>
            <person name="Sekine M."/>
            <person name="Hosoyama A."/>
            <person name="Harada T."/>
            <person name="Narita H."/>
            <person name="Hata T."/>
            <person name="Konno Y."/>
            <person name="Tutikane K."/>
            <person name="Fujita N."/>
            <person name="Horinouchi S."/>
            <person name="Hayakawa M."/>
        </authorList>
    </citation>
    <scope>NUCLEOTIDE SEQUENCE [LARGE SCALE GENOMIC DNA]</scope>
    <source>
        <strain evidence="14">ATCC 14538 / DSM 43046 / CBS 188.64 / JCM 3121 / NBRC 102363 / NCIMB 12654 / NRRL B-3342 / UNCC 431</strain>
    </source>
</reference>
<dbReference type="InterPro" id="IPR050736">
    <property type="entry name" value="Sensor_HK_Regulatory"/>
</dbReference>
<feature type="domain" description="HAMP" evidence="12">
    <location>
        <begin position="318"/>
        <end position="365"/>
    </location>
</feature>
<dbReference type="EMBL" id="AP012319">
    <property type="protein sequence ID" value="BAL87828.1"/>
    <property type="molecule type" value="Genomic_DNA"/>
</dbReference>
<evidence type="ECO:0000259" key="11">
    <source>
        <dbReference type="PROSITE" id="PS50109"/>
    </source>
</evidence>
<dbReference type="InterPro" id="IPR003661">
    <property type="entry name" value="HisK_dim/P_dom"/>
</dbReference>
<dbReference type="SMART" id="SM00388">
    <property type="entry name" value="HisKA"/>
    <property type="match status" value="1"/>
</dbReference>
<dbReference type="InterPro" id="IPR005467">
    <property type="entry name" value="His_kinase_dom"/>
</dbReference>
<evidence type="ECO:0000256" key="7">
    <source>
        <dbReference type="ARBA" id="ARBA00022777"/>
    </source>
</evidence>
<dbReference type="HOGENOM" id="CLU_000445_89_6_11"/>
<dbReference type="GO" id="GO:0000155">
    <property type="term" value="F:phosphorelay sensor kinase activity"/>
    <property type="evidence" value="ECO:0007669"/>
    <property type="project" value="InterPro"/>
</dbReference>
<name>I0H491_ACTM4</name>
<evidence type="ECO:0000256" key="8">
    <source>
        <dbReference type="ARBA" id="ARBA00022989"/>
    </source>
</evidence>
<dbReference type="STRING" id="512565.AMIS_26080"/>
<dbReference type="Pfam" id="PF00672">
    <property type="entry name" value="HAMP"/>
    <property type="match status" value="1"/>
</dbReference>
<dbReference type="PROSITE" id="PS50109">
    <property type="entry name" value="HIS_KIN"/>
    <property type="match status" value="1"/>
</dbReference>
<feature type="domain" description="Histidine kinase" evidence="11">
    <location>
        <begin position="373"/>
        <end position="583"/>
    </location>
</feature>
<dbReference type="PRINTS" id="PR00344">
    <property type="entry name" value="BCTRLSENSOR"/>
</dbReference>
<dbReference type="CDD" id="cd00075">
    <property type="entry name" value="HATPase"/>
    <property type="match status" value="1"/>
</dbReference>
<dbReference type="SUPFAM" id="SSF55874">
    <property type="entry name" value="ATPase domain of HSP90 chaperone/DNA topoisomerase II/histidine kinase"/>
    <property type="match status" value="1"/>
</dbReference>
<dbReference type="RefSeq" id="WP_014442723.1">
    <property type="nucleotide sequence ID" value="NC_017093.1"/>
</dbReference>
<keyword evidence="14" id="KW-1185">Reference proteome</keyword>
<dbReference type="AlphaFoldDB" id="I0H491"/>
<sequence length="583" mass="62104">MRSRSLVGRLLALSLLVMLCAVLATTWLVVNSTTSQLRQELGQGIGFDARIYEEVLGYAAVHTTWSGVQPMLAELGGLTGREITLTGEDGTFLASSEGERPDLPARRSALVDPLYVEGSLASGESDPSGVYHRVLGPYRLTAAEHRMLSGRLISAEECMTEQGVAVGADTSSPGRPTLTPLFTSADLVSAQLADCYRKSGADVVTDTERAALAQLTALTNVCLVGPAAEPVVTVLPGFTWKPTGRARLDPGQPQDCISQSRRKQLAPYVAPPAYLYVAGPDREAGTVLDLSRAGTSRVATVAGLVLAVAFAVTLTVGLRISRPLRALTHAVESGASELPVRGRDEIGRLTAAFNDLSERRETVERQRRTMISDIAHELGSPLTNIRAWLQAARDGVAEPDRELLDLLADEAELLQHVIDDLSDLAAADAGRLRLHPEPVYINELLGQIAAAYAGSADGVTIEVEAVGDPEVMLDPSRIRQAVGNLLSNAVRHSPPGATVTVRSRLDGDHLVIEVADTGHGIAEHDLPYVFDRFWRADKSRNRSTGGSGLGLSIVRKLAEAHGGTVTATSRLGHGSTFTLRLPT</sequence>
<dbReference type="Pfam" id="PF02518">
    <property type="entry name" value="HATPase_c"/>
    <property type="match status" value="1"/>
</dbReference>
<dbReference type="SUPFAM" id="SSF47384">
    <property type="entry name" value="Homodimeric domain of signal transducing histidine kinase"/>
    <property type="match status" value="1"/>
</dbReference>
<evidence type="ECO:0000259" key="12">
    <source>
        <dbReference type="PROSITE" id="PS50885"/>
    </source>
</evidence>
<evidence type="ECO:0000256" key="5">
    <source>
        <dbReference type="ARBA" id="ARBA00022679"/>
    </source>
</evidence>
<dbReference type="PANTHER" id="PTHR43711">
    <property type="entry name" value="TWO-COMPONENT HISTIDINE KINASE"/>
    <property type="match status" value="1"/>
</dbReference>
<dbReference type="FunFam" id="3.30.565.10:FF:000006">
    <property type="entry name" value="Sensor histidine kinase WalK"/>
    <property type="match status" value="1"/>
</dbReference>
<dbReference type="KEGG" id="ams:AMIS_26080"/>
<dbReference type="OrthoDB" id="9786919at2"/>
<keyword evidence="9" id="KW-0902">Two-component regulatory system</keyword>
<dbReference type="InterPro" id="IPR036890">
    <property type="entry name" value="HATPase_C_sf"/>
</dbReference>
<evidence type="ECO:0000313" key="14">
    <source>
        <dbReference type="Proteomes" id="UP000007882"/>
    </source>
</evidence>
<accession>I0H491</accession>
<dbReference type="EC" id="2.7.13.3" evidence="3"/>
<keyword evidence="4" id="KW-0597">Phosphoprotein</keyword>
<evidence type="ECO:0000256" key="10">
    <source>
        <dbReference type="SAM" id="Phobius"/>
    </source>
</evidence>
<dbReference type="CDD" id="cd06225">
    <property type="entry name" value="HAMP"/>
    <property type="match status" value="1"/>
</dbReference>